<dbReference type="InterPro" id="IPR005269">
    <property type="entry name" value="LOG"/>
</dbReference>
<name>G5JQ09_STRCG</name>
<reference evidence="3" key="1">
    <citation type="submission" date="2011-07" db="EMBL/GenBank/DDBJ databases">
        <authorList>
            <person name="Stanhope M.J."/>
            <person name="Durkin A.S."/>
            <person name="Hostetler J."/>
            <person name="Kim M."/>
            <person name="Radune D."/>
            <person name="Singh I."/>
            <person name="Town C.D."/>
        </authorList>
    </citation>
    <scope>NUCLEOTIDE SEQUENCE [LARGE SCALE GENOMIC DNA]</scope>
    <source>
        <strain evidence="3">HS-6</strain>
    </source>
</reference>
<keyword evidence="2" id="KW-0378">Hydrolase</keyword>
<dbReference type="Proteomes" id="UP000004322">
    <property type="component" value="Unassembled WGS sequence"/>
</dbReference>
<dbReference type="GO" id="GO:0005829">
    <property type="term" value="C:cytosol"/>
    <property type="evidence" value="ECO:0007669"/>
    <property type="project" value="TreeGrafter"/>
</dbReference>
<dbReference type="Pfam" id="PF03641">
    <property type="entry name" value="Lysine_decarbox"/>
    <property type="match status" value="1"/>
</dbReference>
<proteinExistence type="inferred from homology"/>
<protein>
    <recommendedName>
        <fullName evidence="2">Cytokinin riboside 5'-monophosphate phosphoribohydrolase</fullName>
        <ecNumber evidence="2">3.2.2.n1</ecNumber>
    </recommendedName>
</protein>
<dbReference type="AlphaFoldDB" id="G5JQ09"/>
<keyword evidence="2" id="KW-0203">Cytokinin biosynthesis</keyword>
<evidence type="ECO:0000256" key="2">
    <source>
        <dbReference type="RuleBase" id="RU363015"/>
    </source>
</evidence>
<dbReference type="OrthoDB" id="9801098at2"/>
<evidence type="ECO:0000313" key="3">
    <source>
        <dbReference type="EMBL" id="EHI74237.1"/>
    </source>
</evidence>
<dbReference type="EMBL" id="AEUV02000002">
    <property type="protein sequence ID" value="EHI74237.1"/>
    <property type="molecule type" value="Genomic_DNA"/>
</dbReference>
<dbReference type="STRING" id="873449.STRCR_0456"/>
<gene>
    <name evidence="3" type="ORF">STRCR_0456</name>
</gene>
<evidence type="ECO:0000313" key="4">
    <source>
        <dbReference type="Proteomes" id="UP000004322"/>
    </source>
</evidence>
<dbReference type="GO" id="GO:0009691">
    <property type="term" value="P:cytokinin biosynthetic process"/>
    <property type="evidence" value="ECO:0007669"/>
    <property type="project" value="UniProtKB-UniRule"/>
</dbReference>
<dbReference type="SUPFAM" id="SSF102405">
    <property type="entry name" value="MCP/YpsA-like"/>
    <property type="match status" value="1"/>
</dbReference>
<keyword evidence="4" id="KW-1185">Reference proteome</keyword>
<evidence type="ECO:0000256" key="1">
    <source>
        <dbReference type="ARBA" id="ARBA00006763"/>
    </source>
</evidence>
<dbReference type="GO" id="GO:0016799">
    <property type="term" value="F:hydrolase activity, hydrolyzing N-glycosyl compounds"/>
    <property type="evidence" value="ECO:0007669"/>
    <property type="project" value="TreeGrafter"/>
</dbReference>
<dbReference type="PANTHER" id="PTHR31223">
    <property type="entry name" value="LOG FAMILY PROTEIN YJL055W"/>
    <property type="match status" value="1"/>
</dbReference>
<dbReference type="NCBIfam" id="TIGR00730">
    <property type="entry name" value="Rossman fold protein, TIGR00730 family"/>
    <property type="match status" value="1"/>
</dbReference>
<dbReference type="RefSeq" id="WP_004227163.1">
    <property type="nucleotide sequence ID" value="NZ_AEUV02000002.1"/>
</dbReference>
<comment type="caution">
    <text evidence="3">The sequence shown here is derived from an EMBL/GenBank/DDBJ whole genome shotgun (WGS) entry which is preliminary data.</text>
</comment>
<sequence length="186" mass="20690">MKVTVYCGASLGHKDIYQTKARELGQWLAHNGHDLVYGGGKIGLMGLIADTVLANGGYAIGVIPSFLKDREIAHSDINELIVVDDMPSRKAKMVELGDTFIALPGGPGTLEEITEVISWSRIGQNDGPCILYNVSGYFDRLQDQYDDMVREGFLSQADRDKILFSDNLVEIEEFIKTYQAPKIRKY</sequence>
<dbReference type="InterPro" id="IPR031100">
    <property type="entry name" value="LOG_fam"/>
</dbReference>
<accession>G5JQ09</accession>
<comment type="similarity">
    <text evidence="1 2">Belongs to the LOG family.</text>
</comment>
<dbReference type="PANTHER" id="PTHR31223:SF70">
    <property type="entry name" value="LOG FAMILY PROTEIN YJL055W"/>
    <property type="match status" value="1"/>
</dbReference>
<organism evidence="3 4">
    <name type="scientific">Streptococcus criceti HS-6</name>
    <dbReference type="NCBI Taxonomy" id="873449"/>
    <lineage>
        <taxon>Bacteria</taxon>
        <taxon>Bacillati</taxon>
        <taxon>Bacillota</taxon>
        <taxon>Bacilli</taxon>
        <taxon>Lactobacillales</taxon>
        <taxon>Streptococcaceae</taxon>
        <taxon>Streptococcus</taxon>
    </lineage>
</organism>
<dbReference type="eggNOG" id="COG1611">
    <property type="taxonomic scope" value="Bacteria"/>
</dbReference>
<dbReference type="Gene3D" id="3.40.50.450">
    <property type="match status" value="1"/>
</dbReference>
<dbReference type="EC" id="3.2.2.n1" evidence="2"/>